<accession>A0ABW3JDJ6</accession>
<dbReference type="EMBL" id="JBHTJO010000002">
    <property type="protein sequence ID" value="MFD0988336.1"/>
    <property type="molecule type" value="Genomic_DNA"/>
</dbReference>
<evidence type="ECO:0000256" key="1">
    <source>
        <dbReference type="SAM" id="MobiDB-lite"/>
    </source>
</evidence>
<proteinExistence type="predicted"/>
<evidence type="ECO:0000313" key="3">
    <source>
        <dbReference type="Proteomes" id="UP001597102"/>
    </source>
</evidence>
<protein>
    <submittedName>
        <fullName evidence="2">Uncharacterized protein</fullName>
    </submittedName>
</protein>
<organism evidence="2 3">
    <name type="scientific">Methyloligella solikamskensis</name>
    <dbReference type="NCBI Taxonomy" id="1177756"/>
    <lineage>
        <taxon>Bacteria</taxon>
        <taxon>Pseudomonadati</taxon>
        <taxon>Pseudomonadota</taxon>
        <taxon>Alphaproteobacteria</taxon>
        <taxon>Hyphomicrobiales</taxon>
        <taxon>Hyphomicrobiaceae</taxon>
        <taxon>Methyloligella</taxon>
    </lineage>
</organism>
<feature type="region of interest" description="Disordered" evidence="1">
    <location>
        <begin position="109"/>
        <end position="134"/>
    </location>
</feature>
<feature type="region of interest" description="Disordered" evidence="1">
    <location>
        <begin position="1"/>
        <end position="23"/>
    </location>
</feature>
<reference evidence="3" key="1">
    <citation type="journal article" date="2019" name="Int. J. Syst. Evol. Microbiol.">
        <title>The Global Catalogue of Microorganisms (GCM) 10K type strain sequencing project: providing services to taxonomists for standard genome sequencing and annotation.</title>
        <authorList>
            <consortium name="The Broad Institute Genomics Platform"/>
            <consortium name="The Broad Institute Genome Sequencing Center for Infectious Disease"/>
            <person name="Wu L."/>
            <person name="Ma J."/>
        </authorList>
    </citation>
    <scope>NUCLEOTIDE SEQUENCE [LARGE SCALE GENOMIC DNA]</scope>
    <source>
        <strain evidence="3">CCUG 61697</strain>
    </source>
</reference>
<gene>
    <name evidence="2" type="ORF">ACFQ2F_14655</name>
</gene>
<dbReference type="Proteomes" id="UP001597102">
    <property type="component" value="Unassembled WGS sequence"/>
</dbReference>
<dbReference type="RefSeq" id="WP_379091323.1">
    <property type="nucleotide sequence ID" value="NZ_JBHTJO010000002.1"/>
</dbReference>
<comment type="caution">
    <text evidence="2">The sequence shown here is derived from an EMBL/GenBank/DDBJ whole genome shotgun (WGS) entry which is preliminary data.</text>
</comment>
<keyword evidence="3" id="KW-1185">Reference proteome</keyword>
<dbReference type="SUPFAM" id="SSF75708">
    <property type="entry name" value="Chemotaxis phosphatase CheZ"/>
    <property type="match status" value="1"/>
</dbReference>
<evidence type="ECO:0000313" key="2">
    <source>
        <dbReference type="EMBL" id="MFD0988336.1"/>
    </source>
</evidence>
<sequence length="134" mass="14179">MAAQSRGWDGAGAEGSQQAEEMSDLAEALRDLRTIKTEANTAANQILSACEGLLDSLDEGNAEECRAAAEAAAIEIMTACGFEDLVGQRATHASRIVNALMAKRLEALGSKPEADDTSERLSQASVDAFFRDET</sequence>
<name>A0ABW3JDJ6_9HYPH</name>